<feature type="domain" description="OVATE" evidence="8">
    <location>
        <begin position="225"/>
        <end position="284"/>
    </location>
</feature>
<sequence>MDKRLRLHLPRFLPYFHGFLAKDNGAASHPVSSDVDFHHVPSSPLHGRQHPPFVSAGCCLPSRRRSAAAKRGLVGVHQSPRETPAYLWRKEEKWWHVVPCAAATDVDVKTSLLPSQEHGLRSRSWRDLATAGNSVAGRQRKVGPRRRRRQPRGGIRPSADDDSGWSSSDEASETLMPKMKVELPDSMIRRRRRRMRTRQPPTERSSAVGKLIRSASPAVKGSFAVVKLSEEPRVDFLRSMAEMVVEKRILDSRGLQQLLRCFLSLNSHQHYGAIFAAYEDIWAALFPGVPAATGSFYR</sequence>
<evidence type="ECO:0000256" key="1">
    <source>
        <dbReference type="ARBA" id="ARBA00004123"/>
    </source>
</evidence>
<evidence type="ECO:0000313" key="10">
    <source>
        <dbReference type="Proteomes" id="UP001327560"/>
    </source>
</evidence>
<dbReference type="NCBIfam" id="TIGR01568">
    <property type="entry name" value="A_thal_3678"/>
    <property type="match status" value="1"/>
</dbReference>
<evidence type="ECO:0000313" key="9">
    <source>
        <dbReference type="EMBL" id="WOK92389.1"/>
    </source>
</evidence>
<feature type="compositionally biased region" description="Basic residues" evidence="7">
    <location>
        <begin position="138"/>
        <end position="151"/>
    </location>
</feature>
<evidence type="ECO:0000259" key="8">
    <source>
        <dbReference type="PROSITE" id="PS51754"/>
    </source>
</evidence>
<evidence type="ECO:0000256" key="3">
    <source>
        <dbReference type="ARBA" id="ARBA00023015"/>
    </source>
</evidence>
<keyword evidence="3 6" id="KW-0805">Transcription regulation</keyword>
<proteinExistence type="predicted"/>
<evidence type="ECO:0000256" key="6">
    <source>
        <dbReference type="RuleBase" id="RU367028"/>
    </source>
</evidence>
<accession>A0AAQ3JLY0</accession>
<dbReference type="Pfam" id="PF04844">
    <property type="entry name" value="Ovate"/>
    <property type="match status" value="1"/>
</dbReference>
<evidence type="ECO:0000256" key="2">
    <source>
        <dbReference type="ARBA" id="ARBA00022491"/>
    </source>
</evidence>
<keyword evidence="10" id="KW-1185">Reference proteome</keyword>
<organism evidence="9 10">
    <name type="scientific">Canna indica</name>
    <name type="common">Indian-shot</name>
    <dbReference type="NCBI Taxonomy" id="4628"/>
    <lineage>
        <taxon>Eukaryota</taxon>
        <taxon>Viridiplantae</taxon>
        <taxon>Streptophyta</taxon>
        <taxon>Embryophyta</taxon>
        <taxon>Tracheophyta</taxon>
        <taxon>Spermatophyta</taxon>
        <taxon>Magnoliopsida</taxon>
        <taxon>Liliopsida</taxon>
        <taxon>Zingiberales</taxon>
        <taxon>Cannaceae</taxon>
        <taxon>Canna</taxon>
    </lineage>
</organism>
<name>A0AAQ3JLY0_9LILI</name>
<dbReference type="InterPro" id="IPR038933">
    <property type="entry name" value="Ovate"/>
</dbReference>
<dbReference type="Proteomes" id="UP001327560">
    <property type="component" value="Chromosome 1"/>
</dbReference>
<evidence type="ECO:0000256" key="5">
    <source>
        <dbReference type="ARBA" id="ARBA00023242"/>
    </source>
</evidence>
<dbReference type="InterPro" id="IPR006458">
    <property type="entry name" value="Ovate_C"/>
</dbReference>
<dbReference type="GO" id="GO:0045892">
    <property type="term" value="P:negative regulation of DNA-templated transcription"/>
    <property type="evidence" value="ECO:0007669"/>
    <property type="project" value="UniProtKB-UniRule"/>
</dbReference>
<evidence type="ECO:0000256" key="7">
    <source>
        <dbReference type="SAM" id="MobiDB-lite"/>
    </source>
</evidence>
<dbReference type="EMBL" id="CP136890">
    <property type="protein sequence ID" value="WOK92389.1"/>
    <property type="molecule type" value="Genomic_DNA"/>
</dbReference>
<feature type="region of interest" description="Disordered" evidence="7">
    <location>
        <begin position="115"/>
        <end position="183"/>
    </location>
</feature>
<gene>
    <name evidence="9" type="ORF">Cni_G01080</name>
</gene>
<keyword evidence="2 6" id="KW-0678">Repressor</keyword>
<comment type="subcellular location">
    <subcellularLocation>
        <location evidence="1 6">Nucleus</location>
    </subcellularLocation>
</comment>
<feature type="region of interest" description="Disordered" evidence="7">
    <location>
        <begin position="190"/>
        <end position="209"/>
    </location>
</feature>
<dbReference type="GO" id="GO:0005634">
    <property type="term" value="C:nucleus"/>
    <property type="evidence" value="ECO:0007669"/>
    <property type="project" value="UniProtKB-SubCell"/>
</dbReference>
<dbReference type="PROSITE" id="PS51754">
    <property type="entry name" value="OVATE"/>
    <property type="match status" value="1"/>
</dbReference>
<comment type="function">
    <text evidence="6">Transcriptional repressor that regulates multiple aspects of plant growth and development.</text>
</comment>
<dbReference type="AlphaFoldDB" id="A0AAQ3JLY0"/>
<reference evidence="9 10" key="1">
    <citation type="submission" date="2023-10" db="EMBL/GenBank/DDBJ databases">
        <title>Chromosome-scale genome assembly provides insights into flower coloration mechanisms of Canna indica.</title>
        <authorList>
            <person name="Li C."/>
        </authorList>
    </citation>
    <scope>NUCLEOTIDE SEQUENCE [LARGE SCALE GENOMIC DNA]</scope>
    <source>
        <tissue evidence="9">Flower</tissue>
    </source>
</reference>
<dbReference type="PANTHER" id="PTHR33057:SF224">
    <property type="entry name" value="TRANSCRIPTION REPRESSOR"/>
    <property type="match status" value="1"/>
</dbReference>
<keyword evidence="5 6" id="KW-0539">Nucleus</keyword>
<protein>
    <recommendedName>
        <fullName evidence="6">Transcription repressor</fullName>
    </recommendedName>
    <alternativeName>
        <fullName evidence="6">Ovate family protein</fullName>
    </alternativeName>
</protein>
<evidence type="ECO:0000256" key="4">
    <source>
        <dbReference type="ARBA" id="ARBA00023163"/>
    </source>
</evidence>
<dbReference type="PANTHER" id="PTHR33057">
    <property type="entry name" value="TRANSCRIPTION REPRESSOR OFP7-RELATED"/>
    <property type="match status" value="1"/>
</dbReference>
<keyword evidence="4 6" id="KW-0804">Transcription</keyword>